<comment type="caution">
    <text evidence="2">The sequence shown here is derived from an EMBL/GenBank/DDBJ whole genome shotgun (WGS) entry which is preliminary data.</text>
</comment>
<feature type="compositionally biased region" description="Basic and acidic residues" evidence="1">
    <location>
        <begin position="36"/>
        <end position="48"/>
    </location>
</feature>
<reference evidence="2" key="1">
    <citation type="journal article" date="2023" name="Science">
        <title>Genome structures resolve the early diversification of teleost fishes.</title>
        <authorList>
            <person name="Parey E."/>
            <person name="Louis A."/>
            <person name="Montfort J."/>
            <person name="Bouchez O."/>
            <person name="Roques C."/>
            <person name="Iampietro C."/>
            <person name="Lluch J."/>
            <person name="Castinel A."/>
            <person name="Donnadieu C."/>
            <person name="Desvignes T."/>
            <person name="Floi Bucao C."/>
            <person name="Jouanno E."/>
            <person name="Wen M."/>
            <person name="Mejri S."/>
            <person name="Dirks R."/>
            <person name="Jansen H."/>
            <person name="Henkel C."/>
            <person name="Chen W.J."/>
            <person name="Zahm M."/>
            <person name="Cabau C."/>
            <person name="Klopp C."/>
            <person name="Thompson A.W."/>
            <person name="Robinson-Rechavi M."/>
            <person name="Braasch I."/>
            <person name="Lecointre G."/>
            <person name="Bobe J."/>
            <person name="Postlethwait J.H."/>
            <person name="Berthelot C."/>
            <person name="Roest Crollius H."/>
            <person name="Guiguen Y."/>
        </authorList>
    </citation>
    <scope>NUCLEOTIDE SEQUENCE</scope>
    <source>
        <strain evidence="2">WJC10195</strain>
    </source>
</reference>
<name>A0A9Q1IVS0_SYNKA</name>
<organism evidence="2 3">
    <name type="scientific">Synaphobranchus kaupii</name>
    <name type="common">Kaup's arrowtooth eel</name>
    <dbReference type="NCBI Taxonomy" id="118154"/>
    <lineage>
        <taxon>Eukaryota</taxon>
        <taxon>Metazoa</taxon>
        <taxon>Chordata</taxon>
        <taxon>Craniata</taxon>
        <taxon>Vertebrata</taxon>
        <taxon>Euteleostomi</taxon>
        <taxon>Actinopterygii</taxon>
        <taxon>Neopterygii</taxon>
        <taxon>Teleostei</taxon>
        <taxon>Anguilliformes</taxon>
        <taxon>Synaphobranchidae</taxon>
        <taxon>Synaphobranchus</taxon>
    </lineage>
</organism>
<dbReference type="Proteomes" id="UP001152622">
    <property type="component" value="Chromosome 6"/>
</dbReference>
<evidence type="ECO:0000313" key="2">
    <source>
        <dbReference type="EMBL" id="KAJ8355689.1"/>
    </source>
</evidence>
<dbReference type="EMBL" id="JAINUF010000006">
    <property type="protein sequence ID" value="KAJ8355689.1"/>
    <property type="molecule type" value="Genomic_DNA"/>
</dbReference>
<feature type="compositionally biased region" description="Basic residues" evidence="1">
    <location>
        <begin position="12"/>
        <end position="25"/>
    </location>
</feature>
<evidence type="ECO:0000313" key="3">
    <source>
        <dbReference type="Proteomes" id="UP001152622"/>
    </source>
</evidence>
<feature type="region of interest" description="Disordered" evidence="1">
    <location>
        <begin position="1"/>
        <end position="112"/>
    </location>
</feature>
<sequence>MSKPLRPCKILTRARVHFHPSRRLPRGFQNGRTSRSRAERGPASREPGRGSALADASAVNAPGRSQRRQPAGRDPASQQTGGSGRPLNIRPLPGSPPQLPRGQDVMSRCRRSAAVEPRHVAAQFLPSWKSARADTG</sequence>
<protein>
    <submittedName>
        <fullName evidence="2">Uncharacterized protein</fullName>
    </submittedName>
</protein>
<keyword evidence="3" id="KW-1185">Reference proteome</keyword>
<proteinExistence type="predicted"/>
<evidence type="ECO:0000256" key="1">
    <source>
        <dbReference type="SAM" id="MobiDB-lite"/>
    </source>
</evidence>
<accession>A0A9Q1IVS0</accession>
<dbReference type="AlphaFoldDB" id="A0A9Q1IVS0"/>
<gene>
    <name evidence="2" type="ORF">SKAU_G00184830</name>
</gene>